<evidence type="ECO:0000313" key="7">
    <source>
        <dbReference type="EMBL" id="TFY72338.1"/>
    </source>
</evidence>
<protein>
    <recommendedName>
        <fullName evidence="6">Anaphase-promoting complex subunit 4-like WD40 domain-containing protein</fullName>
    </recommendedName>
</protein>
<feature type="compositionally biased region" description="Pro residues" evidence="5">
    <location>
        <begin position="15"/>
        <end position="26"/>
    </location>
</feature>
<reference evidence="7 8" key="1">
    <citation type="submission" date="2019-02" db="EMBL/GenBank/DDBJ databases">
        <title>Genome sequencing of the rare red list fungi Dentipellis fragilis.</title>
        <authorList>
            <person name="Buettner E."/>
            <person name="Kellner H."/>
        </authorList>
    </citation>
    <scope>NUCLEOTIDE SEQUENCE [LARGE SCALE GENOMIC DNA]</scope>
    <source>
        <strain evidence="7 8">DSM 105465</strain>
    </source>
</reference>
<dbReference type="Gene3D" id="2.130.10.10">
    <property type="entry name" value="YVTN repeat-like/Quinoprotein amine dehydrogenase"/>
    <property type="match status" value="2"/>
</dbReference>
<dbReference type="Pfam" id="PF00400">
    <property type="entry name" value="WD40"/>
    <property type="match status" value="1"/>
</dbReference>
<keyword evidence="8" id="KW-1185">Reference proteome</keyword>
<dbReference type="Proteomes" id="UP000298327">
    <property type="component" value="Unassembled WGS sequence"/>
</dbReference>
<evidence type="ECO:0000256" key="2">
    <source>
        <dbReference type="ARBA" id="ARBA00022737"/>
    </source>
</evidence>
<dbReference type="OrthoDB" id="340259at2759"/>
<evidence type="ECO:0000259" key="6">
    <source>
        <dbReference type="Pfam" id="PF12894"/>
    </source>
</evidence>
<dbReference type="PROSITE" id="PS50082">
    <property type="entry name" value="WD_REPEATS_2"/>
    <property type="match status" value="1"/>
</dbReference>
<dbReference type="InterPro" id="IPR001680">
    <property type="entry name" value="WD40_rpt"/>
</dbReference>
<dbReference type="GO" id="GO:0000445">
    <property type="term" value="C:THO complex part of transcription export complex"/>
    <property type="evidence" value="ECO:0007669"/>
    <property type="project" value="TreeGrafter"/>
</dbReference>
<name>A0A4Y9ZEY8_9AGAM</name>
<sequence>MSSSAPNGKDEDEIPPPQRPPSPPPHTTFAARGVHTPTFSAFRPRDMRITSSQPMTHVAWSCDGKKLAAVGIDKIVRVWQPEKSMEMRSATLFSGGHVDEVDYVTWNPTHPELFCSSSQKDRRIVFWDARQSRPIQQLTLKVSPAQMNYSPDGRTLLYISAGHQLFFLNYGKDPKEGEDAKEQWTAVEKDSNFASTGMFNHTGDGIILTHSSEHTIRILDYPSLQLYENPAAHVGGCVAATLDRRAAISRLWRARRHREHIRSERMDLCTDDHRMRCSSNSITSLSFSHDGEFLAIANTGNYIDICATETTEPVHRVPALAPSPTVAWHPSKYVIAYCGQTKLREGGPPPVAVLSLFGPGI</sequence>
<feature type="domain" description="Anaphase-promoting complex subunit 4-like WD40" evidence="6">
    <location>
        <begin position="278"/>
        <end position="326"/>
    </location>
</feature>
<evidence type="ECO:0000256" key="3">
    <source>
        <dbReference type="ARBA" id="ARBA00046343"/>
    </source>
</evidence>
<comment type="similarity">
    <text evidence="3">Belongs to the THOC3 family.</text>
</comment>
<dbReference type="GO" id="GO:0006406">
    <property type="term" value="P:mRNA export from nucleus"/>
    <property type="evidence" value="ECO:0007669"/>
    <property type="project" value="InterPro"/>
</dbReference>
<dbReference type="SMART" id="SM00320">
    <property type="entry name" value="WD40"/>
    <property type="match status" value="3"/>
</dbReference>
<evidence type="ECO:0000313" key="8">
    <source>
        <dbReference type="Proteomes" id="UP000298327"/>
    </source>
</evidence>
<accession>A0A4Y9ZEY8</accession>
<proteinExistence type="inferred from homology"/>
<comment type="caution">
    <text evidence="7">The sequence shown here is derived from an EMBL/GenBank/DDBJ whole genome shotgun (WGS) entry which is preliminary data.</text>
</comment>
<dbReference type="InterPro" id="IPR036322">
    <property type="entry name" value="WD40_repeat_dom_sf"/>
</dbReference>
<dbReference type="PANTHER" id="PTHR22839:SF0">
    <property type="entry name" value="THO COMPLEX SUBUNIT 3"/>
    <property type="match status" value="1"/>
</dbReference>
<dbReference type="Pfam" id="PF12894">
    <property type="entry name" value="ANAPC4_WD40"/>
    <property type="match status" value="1"/>
</dbReference>
<dbReference type="InterPro" id="IPR040132">
    <property type="entry name" value="Tex1/THOC3"/>
</dbReference>
<keyword evidence="2" id="KW-0677">Repeat</keyword>
<dbReference type="STRING" id="205917.A0A4Y9ZEY8"/>
<dbReference type="PANTHER" id="PTHR22839">
    <property type="entry name" value="THO COMPLEX SUBUNIT 3 THO3"/>
    <property type="match status" value="1"/>
</dbReference>
<evidence type="ECO:0000256" key="5">
    <source>
        <dbReference type="SAM" id="MobiDB-lite"/>
    </source>
</evidence>
<dbReference type="EMBL" id="SEOQ01000017">
    <property type="protein sequence ID" value="TFY72338.1"/>
    <property type="molecule type" value="Genomic_DNA"/>
</dbReference>
<gene>
    <name evidence="7" type="ORF">EVG20_g660</name>
</gene>
<evidence type="ECO:0000256" key="4">
    <source>
        <dbReference type="PROSITE-ProRule" id="PRU00221"/>
    </source>
</evidence>
<organism evidence="7 8">
    <name type="scientific">Dentipellis fragilis</name>
    <dbReference type="NCBI Taxonomy" id="205917"/>
    <lineage>
        <taxon>Eukaryota</taxon>
        <taxon>Fungi</taxon>
        <taxon>Dikarya</taxon>
        <taxon>Basidiomycota</taxon>
        <taxon>Agaricomycotina</taxon>
        <taxon>Agaricomycetes</taxon>
        <taxon>Russulales</taxon>
        <taxon>Hericiaceae</taxon>
        <taxon>Dentipellis</taxon>
    </lineage>
</organism>
<feature type="region of interest" description="Disordered" evidence="5">
    <location>
        <begin position="1"/>
        <end position="32"/>
    </location>
</feature>
<feature type="repeat" description="WD" evidence="4">
    <location>
        <begin position="94"/>
        <end position="137"/>
    </location>
</feature>
<keyword evidence="1 4" id="KW-0853">WD repeat</keyword>
<dbReference type="InterPro" id="IPR024977">
    <property type="entry name" value="Apc4-like_WD40_dom"/>
</dbReference>
<evidence type="ECO:0000256" key="1">
    <source>
        <dbReference type="ARBA" id="ARBA00022574"/>
    </source>
</evidence>
<dbReference type="AlphaFoldDB" id="A0A4Y9ZEY8"/>
<dbReference type="InterPro" id="IPR015943">
    <property type="entry name" value="WD40/YVTN_repeat-like_dom_sf"/>
</dbReference>
<dbReference type="SUPFAM" id="SSF50978">
    <property type="entry name" value="WD40 repeat-like"/>
    <property type="match status" value="1"/>
</dbReference>